<evidence type="ECO:0000256" key="1">
    <source>
        <dbReference type="SAM" id="MobiDB-lite"/>
    </source>
</evidence>
<dbReference type="KEGG" id="pfla:Pflav_016960"/>
<dbReference type="EMBL" id="AP022870">
    <property type="protein sequence ID" value="BCB75286.1"/>
    <property type="molecule type" value="Genomic_DNA"/>
</dbReference>
<dbReference type="AlphaFoldDB" id="A0A6F8XN91"/>
<name>A0A6F8XN91_9ACTN</name>
<evidence type="ECO:0000313" key="3">
    <source>
        <dbReference type="Proteomes" id="UP000502508"/>
    </source>
</evidence>
<dbReference type="Proteomes" id="UP000502508">
    <property type="component" value="Chromosome"/>
</dbReference>
<organism evidence="2 3">
    <name type="scientific">Phytohabitans flavus</name>
    <dbReference type="NCBI Taxonomy" id="1076124"/>
    <lineage>
        <taxon>Bacteria</taxon>
        <taxon>Bacillati</taxon>
        <taxon>Actinomycetota</taxon>
        <taxon>Actinomycetes</taxon>
        <taxon>Micromonosporales</taxon>
        <taxon>Micromonosporaceae</taxon>
    </lineage>
</organism>
<reference evidence="2 3" key="1">
    <citation type="submission" date="2020-03" db="EMBL/GenBank/DDBJ databases">
        <title>Whole genome shotgun sequence of Phytohabitans flavus NBRC 107702.</title>
        <authorList>
            <person name="Komaki H."/>
            <person name="Tamura T."/>
        </authorList>
    </citation>
    <scope>NUCLEOTIDE SEQUENCE [LARGE SCALE GENOMIC DNA]</scope>
    <source>
        <strain evidence="2 3">NBRC 107702</strain>
    </source>
</reference>
<sequence>MHDVDREALPHQTLTHGLGQADLVLDHEYPHRTSCPGYPPACQAGHGDADRTGGHLGAGTATVTATGWGRM</sequence>
<accession>A0A6F8XN91</accession>
<gene>
    <name evidence="2" type="ORF">Pflav_016960</name>
</gene>
<evidence type="ECO:0000313" key="2">
    <source>
        <dbReference type="EMBL" id="BCB75286.1"/>
    </source>
</evidence>
<feature type="compositionally biased region" description="Low complexity" evidence="1">
    <location>
        <begin position="58"/>
        <end position="71"/>
    </location>
</feature>
<feature type="region of interest" description="Disordered" evidence="1">
    <location>
        <begin position="44"/>
        <end position="71"/>
    </location>
</feature>
<reference evidence="2 3" key="2">
    <citation type="submission" date="2020-03" db="EMBL/GenBank/DDBJ databases">
        <authorList>
            <person name="Ichikawa N."/>
            <person name="Kimura A."/>
            <person name="Kitahashi Y."/>
            <person name="Uohara A."/>
        </authorList>
    </citation>
    <scope>NUCLEOTIDE SEQUENCE [LARGE SCALE GENOMIC DNA]</scope>
    <source>
        <strain evidence="2 3">NBRC 107702</strain>
    </source>
</reference>
<keyword evidence="3" id="KW-1185">Reference proteome</keyword>
<protein>
    <submittedName>
        <fullName evidence="2">Uncharacterized protein</fullName>
    </submittedName>
</protein>
<proteinExistence type="predicted"/>